<dbReference type="EMBL" id="SJPS01000016">
    <property type="protein sequence ID" value="TWU20328.1"/>
    <property type="molecule type" value="Genomic_DNA"/>
</dbReference>
<gene>
    <name evidence="1" type="ORF">Pla144_49750</name>
</gene>
<evidence type="ECO:0000313" key="2">
    <source>
        <dbReference type="Proteomes" id="UP000318437"/>
    </source>
</evidence>
<organism evidence="1 2">
    <name type="scientific">Bythopirellula polymerisocia</name>
    <dbReference type="NCBI Taxonomy" id="2528003"/>
    <lineage>
        <taxon>Bacteria</taxon>
        <taxon>Pseudomonadati</taxon>
        <taxon>Planctomycetota</taxon>
        <taxon>Planctomycetia</taxon>
        <taxon>Pirellulales</taxon>
        <taxon>Lacipirellulaceae</taxon>
        <taxon>Bythopirellula</taxon>
    </lineage>
</organism>
<name>A0A5C6C834_9BACT</name>
<dbReference type="Proteomes" id="UP000318437">
    <property type="component" value="Unassembled WGS sequence"/>
</dbReference>
<reference evidence="1 2" key="1">
    <citation type="submission" date="2019-02" db="EMBL/GenBank/DDBJ databases">
        <title>Deep-cultivation of Planctomycetes and their phenomic and genomic characterization uncovers novel biology.</title>
        <authorList>
            <person name="Wiegand S."/>
            <person name="Jogler M."/>
            <person name="Boedeker C."/>
            <person name="Pinto D."/>
            <person name="Vollmers J."/>
            <person name="Rivas-Marin E."/>
            <person name="Kohn T."/>
            <person name="Peeters S.H."/>
            <person name="Heuer A."/>
            <person name="Rast P."/>
            <person name="Oberbeckmann S."/>
            <person name="Bunk B."/>
            <person name="Jeske O."/>
            <person name="Meyerdierks A."/>
            <person name="Storesund J.E."/>
            <person name="Kallscheuer N."/>
            <person name="Luecker S."/>
            <person name="Lage O.M."/>
            <person name="Pohl T."/>
            <person name="Merkel B.J."/>
            <person name="Hornburger P."/>
            <person name="Mueller R.-W."/>
            <person name="Bruemmer F."/>
            <person name="Labrenz M."/>
            <person name="Spormann A.M."/>
            <person name="Op Den Camp H."/>
            <person name="Overmann J."/>
            <person name="Amann R."/>
            <person name="Jetten M.S.M."/>
            <person name="Mascher T."/>
            <person name="Medema M.H."/>
            <person name="Devos D.P."/>
            <person name="Kaster A.-K."/>
            <person name="Ovreas L."/>
            <person name="Rohde M."/>
            <person name="Galperin M.Y."/>
            <person name="Jogler C."/>
        </authorList>
    </citation>
    <scope>NUCLEOTIDE SEQUENCE [LARGE SCALE GENOMIC DNA]</scope>
    <source>
        <strain evidence="1 2">Pla144</strain>
    </source>
</reference>
<sequence>MITAEARDTCLLSRFVEQFANGDIANGLRTVDDLKSGIRQERMTELSDWSNCELDSIELHASQFSGESLLNSVFEKPFDRYPADKSCSVSKLCAPSPFAWT</sequence>
<comment type="caution">
    <text evidence="1">The sequence shown here is derived from an EMBL/GenBank/DDBJ whole genome shotgun (WGS) entry which is preliminary data.</text>
</comment>
<keyword evidence="2" id="KW-1185">Reference proteome</keyword>
<accession>A0A5C6C834</accession>
<evidence type="ECO:0000313" key="1">
    <source>
        <dbReference type="EMBL" id="TWU20328.1"/>
    </source>
</evidence>
<dbReference type="AlphaFoldDB" id="A0A5C6C834"/>
<protein>
    <submittedName>
        <fullName evidence="1">Uncharacterized protein</fullName>
    </submittedName>
</protein>
<proteinExistence type="predicted"/>